<accession>A0A1V8SZ74</accession>
<gene>
    <name evidence="3" type="ORF">B0A48_10932</name>
</gene>
<reference evidence="4" key="1">
    <citation type="submission" date="2017-03" db="EMBL/GenBank/DDBJ databases">
        <title>Genomes of endolithic fungi from Antarctica.</title>
        <authorList>
            <person name="Coleine C."/>
            <person name="Masonjones S."/>
            <person name="Stajich J.E."/>
        </authorList>
    </citation>
    <scope>NUCLEOTIDE SEQUENCE [LARGE SCALE GENOMIC DNA]</scope>
    <source>
        <strain evidence="4">CCFEE 5527</strain>
    </source>
</reference>
<dbReference type="InterPro" id="IPR050523">
    <property type="entry name" value="AKR_Detox_Biosynth"/>
</dbReference>
<dbReference type="InterPro" id="IPR023210">
    <property type="entry name" value="NADP_OxRdtase_dom"/>
</dbReference>
<name>A0A1V8SZ74_9PEZI</name>
<evidence type="ECO:0000259" key="2">
    <source>
        <dbReference type="Pfam" id="PF00248"/>
    </source>
</evidence>
<dbReference type="STRING" id="1507870.A0A1V8SZ74"/>
<dbReference type="Pfam" id="PF00248">
    <property type="entry name" value="Aldo_ket_red"/>
    <property type="match status" value="1"/>
</dbReference>
<keyword evidence="4" id="KW-1185">Reference proteome</keyword>
<evidence type="ECO:0000256" key="1">
    <source>
        <dbReference type="ARBA" id="ARBA00023002"/>
    </source>
</evidence>
<proteinExistence type="predicted"/>
<evidence type="ECO:0000313" key="3">
    <source>
        <dbReference type="EMBL" id="OQO04321.1"/>
    </source>
</evidence>
<dbReference type="AlphaFoldDB" id="A0A1V8SZ74"/>
<dbReference type="InterPro" id="IPR036812">
    <property type="entry name" value="NAD(P)_OxRdtase_dom_sf"/>
</dbReference>
<dbReference type="PANTHER" id="PTHR43364">
    <property type="entry name" value="NADH-SPECIFIC METHYLGLYOXAL REDUCTASE-RELATED"/>
    <property type="match status" value="1"/>
</dbReference>
<dbReference type="Gene3D" id="3.20.20.100">
    <property type="entry name" value="NADP-dependent oxidoreductase domain"/>
    <property type="match status" value="1"/>
</dbReference>
<dbReference type="PANTHER" id="PTHR43364:SF4">
    <property type="entry name" value="NAD(P)-LINKED OXIDOREDUCTASE SUPERFAMILY PROTEIN"/>
    <property type="match status" value="1"/>
</dbReference>
<dbReference type="SUPFAM" id="SSF51430">
    <property type="entry name" value="NAD(P)-linked oxidoreductase"/>
    <property type="match status" value="1"/>
</dbReference>
<evidence type="ECO:0000313" key="4">
    <source>
        <dbReference type="Proteomes" id="UP000192596"/>
    </source>
</evidence>
<organism evidence="3 4">
    <name type="scientific">Cryoendolithus antarcticus</name>
    <dbReference type="NCBI Taxonomy" id="1507870"/>
    <lineage>
        <taxon>Eukaryota</taxon>
        <taxon>Fungi</taxon>
        <taxon>Dikarya</taxon>
        <taxon>Ascomycota</taxon>
        <taxon>Pezizomycotina</taxon>
        <taxon>Dothideomycetes</taxon>
        <taxon>Dothideomycetidae</taxon>
        <taxon>Cladosporiales</taxon>
        <taxon>Cladosporiaceae</taxon>
        <taxon>Cryoendolithus</taxon>
    </lineage>
</organism>
<protein>
    <recommendedName>
        <fullName evidence="2">NADP-dependent oxidoreductase domain-containing protein</fullName>
    </recommendedName>
</protein>
<feature type="domain" description="NADP-dependent oxidoreductase" evidence="2">
    <location>
        <begin position="5"/>
        <end position="305"/>
    </location>
</feature>
<dbReference type="OrthoDB" id="48988at2759"/>
<dbReference type="InParanoid" id="A0A1V8SZ74"/>
<dbReference type="GO" id="GO:0016491">
    <property type="term" value="F:oxidoreductase activity"/>
    <property type="evidence" value="ECO:0007669"/>
    <property type="project" value="UniProtKB-KW"/>
</dbReference>
<dbReference type="CDD" id="cd19075">
    <property type="entry name" value="AKR_AKR7A1-5"/>
    <property type="match status" value="1"/>
</dbReference>
<keyword evidence="1" id="KW-0560">Oxidoreductase</keyword>
<dbReference type="Proteomes" id="UP000192596">
    <property type="component" value="Unassembled WGS sequence"/>
</dbReference>
<dbReference type="EMBL" id="NAJO01000022">
    <property type="protein sequence ID" value="OQO04321.1"/>
    <property type="molecule type" value="Genomic_DNA"/>
</dbReference>
<sequence length="318" mass="34949">MSGIKIAFGTGGFGRGFDTTEAVEEIYGILESHKVKILDTATLYAGSEELIGKTKGGSRFIVDTKSPNGVFGHAGGKEGIVENFKKSRKDLGQDQVDICRGRYLHSPSKETPLEETLEAVNEAYKAGFFKRFGLSNFYAEDVQKAFDICKAKYDFVPTVYQGNYNAVARKQETLLFPTLRKLGMSFYAYSPVAGGFLTKTKQDVLDGKGRFNPDTPIGKMYAGLYSRPAYLEALAKWEAAAKEEGVTRAELANRWVRFNSALKPEQGDAIIIGASSTKQLKETLSTLDHGPLSDKAVKAIDAIWEEIKHEAPLDNMNG</sequence>
<comment type="caution">
    <text evidence="3">The sequence shown here is derived from an EMBL/GenBank/DDBJ whole genome shotgun (WGS) entry which is preliminary data.</text>
</comment>